<feature type="compositionally biased region" description="Low complexity" evidence="1">
    <location>
        <begin position="97"/>
        <end position="122"/>
    </location>
</feature>
<dbReference type="Gene3D" id="3.40.390.10">
    <property type="entry name" value="Collagenase (Catalytic Domain)"/>
    <property type="match status" value="1"/>
</dbReference>
<evidence type="ECO:0000313" key="4">
    <source>
        <dbReference type="Proteomes" id="UP000240429"/>
    </source>
</evidence>
<feature type="compositionally biased region" description="Gly residues" evidence="1">
    <location>
        <begin position="253"/>
        <end position="263"/>
    </location>
</feature>
<gene>
    <name evidence="3" type="ORF">C6Y14_30830</name>
</gene>
<dbReference type="SUPFAM" id="SSF55486">
    <property type="entry name" value="Metalloproteases ('zincins'), catalytic domain"/>
    <property type="match status" value="1"/>
</dbReference>
<reference evidence="3 4" key="1">
    <citation type="submission" date="2018-03" db="EMBL/GenBank/DDBJ databases">
        <title>Streptomyces dioscori sp. nov., a novel endophytic actinobacterium isolated from bulbil of Dioscorea bulbifera L.</title>
        <authorList>
            <person name="Zhikuan W."/>
        </authorList>
    </citation>
    <scope>NUCLEOTIDE SEQUENCE [LARGE SCALE GENOMIC DNA]</scope>
    <source>
        <strain evidence="3 4">A217</strain>
    </source>
</reference>
<protein>
    <recommendedName>
        <fullName evidence="2">DUF3152 domain-containing protein</fullName>
    </recommendedName>
</protein>
<evidence type="ECO:0000256" key="1">
    <source>
        <dbReference type="SAM" id="MobiDB-lite"/>
    </source>
</evidence>
<comment type="caution">
    <text evidence="3">The sequence shown here is derived from an EMBL/GenBank/DDBJ whole genome shotgun (WGS) entry which is preliminary data.</text>
</comment>
<feature type="compositionally biased region" description="Gly residues" evidence="1">
    <location>
        <begin position="69"/>
        <end position="95"/>
    </location>
</feature>
<dbReference type="InterPro" id="IPR024079">
    <property type="entry name" value="MetalloPept_cat_dom_sf"/>
</dbReference>
<dbReference type="Proteomes" id="UP000240429">
    <property type="component" value="Unassembled WGS sequence"/>
</dbReference>
<dbReference type="EMBL" id="PYBJ01000024">
    <property type="protein sequence ID" value="PSM39561.1"/>
    <property type="molecule type" value="Genomic_DNA"/>
</dbReference>
<dbReference type="GO" id="GO:0008237">
    <property type="term" value="F:metallopeptidase activity"/>
    <property type="evidence" value="ECO:0007669"/>
    <property type="project" value="InterPro"/>
</dbReference>
<feature type="domain" description="DUF3152" evidence="2">
    <location>
        <begin position="458"/>
        <end position="639"/>
    </location>
</feature>
<proteinExistence type="predicted"/>
<dbReference type="InterPro" id="IPR022603">
    <property type="entry name" value="DUF3152"/>
</dbReference>
<feature type="compositionally biased region" description="Basic and acidic residues" evidence="1">
    <location>
        <begin position="417"/>
        <end position="432"/>
    </location>
</feature>
<accession>A0A2P8PZZ3</accession>
<organism evidence="3 4">
    <name type="scientific">Streptomyces dioscori</name>
    <dbReference type="NCBI Taxonomy" id="2109333"/>
    <lineage>
        <taxon>Bacteria</taxon>
        <taxon>Bacillati</taxon>
        <taxon>Actinomycetota</taxon>
        <taxon>Actinomycetes</taxon>
        <taxon>Kitasatosporales</taxon>
        <taxon>Streptomycetaceae</taxon>
        <taxon>Streptomyces</taxon>
        <taxon>Streptomyces aurantiacus group</taxon>
    </lineage>
</organism>
<dbReference type="RefSeq" id="WP_107020160.1">
    <property type="nucleotide sequence ID" value="NZ_KZ679051.1"/>
</dbReference>
<feature type="region of interest" description="Disordered" evidence="1">
    <location>
        <begin position="402"/>
        <end position="440"/>
    </location>
</feature>
<feature type="compositionally biased region" description="Low complexity" evidence="1">
    <location>
        <begin position="326"/>
        <end position="345"/>
    </location>
</feature>
<evidence type="ECO:0000313" key="3">
    <source>
        <dbReference type="EMBL" id="PSM39561.1"/>
    </source>
</evidence>
<feature type="region of interest" description="Disordered" evidence="1">
    <location>
        <begin position="1"/>
        <end position="376"/>
    </location>
</feature>
<dbReference type="AlphaFoldDB" id="A0A2P8PZZ3"/>
<feature type="compositionally biased region" description="Gly residues" evidence="1">
    <location>
        <begin position="128"/>
        <end position="140"/>
    </location>
</feature>
<evidence type="ECO:0000259" key="2">
    <source>
        <dbReference type="Pfam" id="PF11350"/>
    </source>
</evidence>
<keyword evidence="4" id="KW-1185">Reference proteome</keyword>
<dbReference type="OrthoDB" id="9779865at2"/>
<feature type="compositionally biased region" description="Low complexity" evidence="1">
    <location>
        <begin position="16"/>
        <end position="31"/>
    </location>
</feature>
<sequence length="641" mass="64848">MGRHSRRGPAPKGETADPPAAPAARPQTGTTGQAAGRRRPPGGPQSANPQASQPARGVPRLPEGWVPQGPGGVPGQGGPQGAPQGGLPGQGGPSGPGVPRSGGRPAAGGDPRYAGGAPAYADQYRGGPQPGGGPQQGGGPRLPDGTPAHGFPRLPDGTPAHGFPRLQDGTPAHGFPRLPDGTPAHGFPRLQDGTPAHGFPRLPGDGSGGGPAQGAPLDTGGTPAHGMPRVRGGHPEQREAGGGWGAARTATGYGSGAGVGVGVPQGSPQGPLRGPGQGVPRDRPGVPIPGQRYGPGAAGAGGPRQAYVDAFGTDGASGKGGDDQFAPRAATPAAAALRADPFAPAADRDEEVEHKTPPPRGPKTPDTAPDKAKGGKGRAFTGIAAAAVTTVLAVVVAGQVADGGKDDSAGTQAAGGADREVKDSASRTDKRPAPSTKPRAVTLSYAQQMAAKYPLDAKLKGGGKFDAITGFDKAPGTGQKFTYRVDVEKSLGLDGKVFAQAVQKTLNDKRSWAHGGGRTFERISSGKPDFVITLASPGTTAFWCAKSGLDTTQDNVSCDSAATDRVMINAYRWAQGSETYGDKMYSYRQMLINHEVGHRLGYGHVSCSVDGGLAPVMQQQTKFLNHDGIKCLPNPWPFPSS</sequence>
<name>A0A2P8PZZ3_9ACTN</name>
<dbReference type="Pfam" id="PF11350">
    <property type="entry name" value="DUF3152"/>
    <property type="match status" value="1"/>
</dbReference>